<dbReference type="Proteomes" id="UP000192247">
    <property type="component" value="Unassembled WGS sequence"/>
</dbReference>
<dbReference type="EMBL" id="MNPL01022743">
    <property type="protein sequence ID" value="OQR68981.1"/>
    <property type="molecule type" value="Genomic_DNA"/>
</dbReference>
<comment type="caution">
    <text evidence="1">The sequence shown here is derived from an EMBL/GenBank/DDBJ whole genome shotgun (WGS) entry which is preliminary data.</text>
</comment>
<sequence>MGLLISCEHMMVPVSLRRKIAEDEVDAVCSNEEAVLEDCIKRVQTIRDVDGERGAMYRRRF</sequence>
<protein>
    <submittedName>
        <fullName evidence="1">Uncharacterized protein</fullName>
    </submittedName>
</protein>
<keyword evidence="2" id="KW-1185">Reference proteome</keyword>
<gene>
    <name evidence="1" type="ORF">BIW11_04464</name>
</gene>
<dbReference type="AlphaFoldDB" id="A0A1V9X6H5"/>
<evidence type="ECO:0000313" key="2">
    <source>
        <dbReference type="Proteomes" id="UP000192247"/>
    </source>
</evidence>
<accession>A0A1V9X6H5</accession>
<evidence type="ECO:0000313" key="1">
    <source>
        <dbReference type="EMBL" id="OQR68981.1"/>
    </source>
</evidence>
<organism evidence="1 2">
    <name type="scientific">Tropilaelaps mercedesae</name>
    <dbReference type="NCBI Taxonomy" id="418985"/>
    <lineage>
        <taxon>Eukaryota</taxon>
        <taxon>Metazoa</taxon>
        <taxon>Ecdysozoa</taxon>
        <taxon>Arthropoda</taxon>
        <taxon>Chelicerata</taxon>
        <taxon>Arachnida</taxon>
        <taxon>Acari</taxon>
        <taxon>Parasitiformes</taxon>
        <taxon>Mesostigmata</taxon>
        <taxon>Gamasina</taxon>
        <taxon>Dermanyssoidea</taxon>
        <taxon>Laelapidae</taxon>
        <taxon>Tropilaelaps</taxon>
    </lineage>
</organism>
<reference evidence="1 2" key="1">
    <citation type="journal article" date="2017" name="Gigascience">
        <title>Draft genome of the honey bee ectoparasitic mite, Tropilaelaps mercedesae, is shaped by the parasitic life history.</title>
        <authorList>
            <person name="Dong X."/>
            <person name="Armstrong S.D."/>
            <person name="Xia D."/>
            <person name="Makepeace B.L."/>
            <person name="Darby A.C."/>
            <person name="Kadowaki T."/>
        </authorList>
    </citation>
    <scope>NUCLEOTIDE SEQUENCE [LARGE SCALE GENOMIC DNA]</scope>
    <source>
        <strain evidence="1">Wuxi-XJTLU</strain>
    </source>
</reference>
<dbReference type="InParanoid" id="A0A1V9X6H5"/>
<proteinExistence type="predicted"/>
<name>A0A1V9X6H5_9ACAR</name>